<dbReference type="Proteomes" id="UP000185744">
    <property type="component" value="Unassembled WGS sequence"/>
</dbReference>
<proteinExistence type="predicted"/>
<accession>A0A1Q6DVD8</accession>
<protein>
    <submittedName>
        <fullName evidence="1">Uncharacterized protein</fullName>
    </submittedName>
</protein>
<gene>
    <name evidence="1" type="ORF">BTN85_0795</name>
</gene>
<reference evidence="1" key="1">
    <citation type="submission" date="2016-12" db="EMBL/GenBank/DDBJ databases">
        <title>Discovery of methanogenic haloarchaea.</title>
        <authorList>
            <person name="Sorokin D.Y."/>
            <person name="Makarova K.S."/>
            <person name="Abbas B."/>
            <person name="Ferrer M."/>
            <person name="Golyshin P.N."/>
        </authorList>
    </citation>
    <scope>NUCLEOTIDE SEQUENCE [LARGE SCALE GENOMIC DNA]</scope>
    <source>
        <strain evidence="1">HMET1</strain>
    </source>
</reference>
<dbReference type="AlphaFoldDB" id="A0A1Q6DVD8"/>
<name>A0A1Q6DVD8_METT1</name>
<organism evidence="1 2">
    <name type="scientific">Methanohalarchaeum thermophilum</name>
    <dbReference type="NCBI Taxonomy" id="1903181"/>
    <lineage>
        <taxon>Archaea</taxon>
        <taxon>Methanobacteriati</taxon>
        <taxon>Methanobacteriota</taxon>
        <taxon>Methanonatronarchaeia</taxon>
        <taxon>Methanonatronarchaeales</taxon>
        <taxon>Methanonatronarchaeaceae</taxon>
        <taxon>Candidatus Methanohalarchaeum</taxon>
    </lineage>
</organism>
<evidence type="ECO:0000313" key="2">
    <source>
        <dbReference type="Proteomes" id="UP000185744"/>
    </source>
</evidence>
<dbReference type="STRING" id="1903181.BTN85_0795"/>
<evidence type="ECO:0000313" key="1">
    <source>
        <dbReference type="EMBL" id="OKY78307.1"/>
    </source>
</evidence>
<sequence>MGLKRKGKITLPDNPYKIYKEKDFHKVPFP</sequence>
<keyword evidence="2" id="KW-1185">Reference proteome</keyword>
<dbReference type="InParanoid" id="A0A1Q6DVD8"/>
<comment type="caution">
    <text evidence="1">The sequence shown here is derived from an EMBL/GenBank/DDBJ whole genome shotgun (WGS) entry which is preliminary data.</text>
</comment>
<dbReference type="EMBL" id="MSDW01000001">
    <property type="protein sequence ID" value="OKY78307.1"/>
    <property type="molecule type" value="Genomic_DNA"/>
</dbReference>